<protein>
    <recommendedName>
        <fullName evidence="3">Transposase</fullName>
    </recommendedName>
</protein>
<evidence type="ECO:0008006" key="3">
    <source>
        <dbReference type="Google" id="ProtNLM"/>
    </source>
</evidence>
<sequence>MKKVDSSTFLIFLKLDVQLYFHNTEYQKGFLDNWVDLLEKKKELT</sequence>
<reference evidence="1 2" key="1">
    <citation type="journal article" date="2014" name="Genome Announc.">
        <title>Complete Genome Sequence of Mycoplasma ovis Strain Michigan, a Hemoplasma of Sheep with Two Distinct 16S rRNA Genes.</title>
        <authorList>
            <person name="Deshuillers P.L."/>
            <person name="Santos A.P."/>
            <person name="do Nascimento N.C."/>
            <person name="Hampel J.A."/>
            <person name="Bergin I.L."/>
            <person name="Dyson M.C."/>
            <person name="Messick J.B."/>
        </authorList>
    </citation>
    <scope>NUCLEOTIDE SEQUENCE [LARGE SCALE GENOMIC DNA]</scope>
    <source>
        <strain evidence="1 2">Michigan</strain>
    </source>
</reference>
<name>A0ABM5P166_9MOLU</name>
<evidence type="ECO:0000313" key="2">
    <source>
        <dbReference type="Proteomes" id="UP000018745"/>
    </source>
</evidence>
<accession>A0ABM5P166</accession>
<proteinExistence type="predicted"/>
<evidence type="ECO:0000313" key="1">
    <source>
        <dbReference type="EMBL" id="AHC40167.1"/>
    </source>
</evidence>
<organism evidence="1 2">
    <name type="scientific">Mycoplasma ovis str. Michigan</name>
    <dbReference type="NCBI Taxonomy" id="1415773"/>
    <lineage>
        <taxon>Bacteria</taxon>
        <taxon>Bacillati</taxon>
        <taxon>Mycoplasmatota</taxon>
        <taxon>Mollicutes</taxon>
        <taxon>Mycoplasmataceae</taxon>
        <taxon>Mycoplasma</taxon>
    </lineage>
</organism>
<dbReference type="Proteomes" id="UP000018745">
    <property type="component" value="Chromosome"/>
</dbReference>
<dbReference type="EMBL" id="CP006935">
    <property type="protein sequence ID" value="AHC40167.1"/>
    <property type="molecule type" value="Genomic_DNA"/>
</dbReference>
<keyword evidence="2" id="KW-1185">Reference proteome</keyword>
<gene>
    <name evidence="1" type="ORF">OVS_00965</name>
</gene>